<dbReference type="eggNOG" id="COG0730">
    <property type="taxonomic scope" value="Bacteria"/>
</dbReference>
<feature type="transmembrane region" description="Helical" evidence="8">
    <location>
        <begin position="69"/>
        <end position="90"/>
    </location>
</feature>
<feature type="transmembrane region" description="Helical" evidence="8">
    <location>
        <begin position="96"/>
        <end position="114"/>
    </location>
</feature>
<evidence type="ECO:0000313" key="9">
    <source>
        <dbReference type="EMBL" id="EET85825.1"/>
    </source>
</evidence>
<dbReference type="Proteomes" id="UP000004198">
    <property type="component" value="Unassembled WGS sequence"/>
</dbReference>
<evidence type="ECO:0000256" key="4">
    <source>
        <dbReference type="ARBA" id="ARBA00022475"/>
    </source>
</evidence>
<evidence type="ECO:0000256" key="5">
    <source>
        <dbReference type="ARBA" id="ARBA00022692"/>
    </source>
</evidence>
<dbReference type="PATRIC" id="fig|536227.13.peg.2124"/>
<evidence type="ECO:0000313" key="10">
    <source>
        <dbReference type="Proteomes" id="UP000004198"/>
    </source>
</evidence>
<gene>
    <name evidence="9" type="ORF">CcarbDRAFT_3704</name>
</gene>
<dbReference type="Pfam" id="PF01925">
    <property type="entry name" value="TauE"/>
    <property type="match status" value="1"/>
</dbReference>
<dbReference type="GO" id="GO:0005886">
    <property type="term" value="C:plasma membrane"/>
    <property type="evidence" value="ECO:0007669"/>
    <property type="project" value="UniProtKB-SubCell"/>
</dbReference>
<evidence type="ECO:0000256" key="2">
    <source>
        <dbReference type="ARBA" id="ARBA00009142"/>
    </source>
</evidence>
<protein>
    <recommendedName>
        <fullName evidence="8">Probable membrane transporter protein</fullName>
    </recommendedName>
</protein>
<comment type="similarity">
    <text evidence="2 8">Belongs to the 4-toluene sulfonate uptake permease (TSUP) (TC 2.A.102) family.</text>
</comment>
<organism evidence="9 10">
    <name type="scientific">Clostridium carboxidivorans P7</name>
    <dbReference type="NCBI Taxonomy" id="536227"/>
    <lineage>
        <taxon>Bacteria</taxon>
        <taxon>Bacillati</taxon>
        <taxon>Bacillota</taxon>
        <taxon>Clostridia</taxon>
        <taxon>Eubacteriales</taxon>
        <taxon>Clostridiaceae</taxon>
        <taxon>Clostridium</taxon>
    </lineage>
</organism>
<keyword evidence="7 8" id="KW-0472">Membrane</keyword>
<reference evidence="9 10" key="1">
    <citation type="submission" date="2009-06" db="EMBL/GenBank/DDBJ databases">
        <title>The draft genome of Clostridium carboxidivorans P7.</title>
        <authorList>
            <consortium name="US DOE Joint Genome Institute (JGI-PGF)"/>
            <person name="Lucas S."/>
            <person name="Copeland A."/>
            <person name="Lapidus A."/>
            <person name="Glavina del Rio T."/>
            <person name="Tice H."/>
            <person name="Bruce D."/>
            <person name="Goodwin L."/>
            <person name="Pitluck S."/>
            <person name="Larimer F."/>
            <person name="Land M.L."/>
            <person name="Hauser L."/>
            <person name="Hemme C.L."/>
        </authorList>
    </citation>
    <scope>NUCLEOTIDE SEQUENCE [LARGE SCALE GENOMIC DNA]</scope>
    <source>
        <strain evidence="9 10">P7</strain>
    </source>
</reference>
<keyword evidence="4 8" id="KW-1003">Cell membrane</keyword>
<dbReference type="KEGG" id="cck:Ccar_10155"/>
<feature type="transmembrane region" description="Helical" evidence="8">
    <location>
        <begin position="229"/>
        <end position="247"/>
    </location>
</feature>
<evidence type="ECO:0000256" key="7">
    <source>
        <dbReference type="ARBA" id="ARBA00023136"/>
    </source>
</evidence>
<dbReference type="OrthoDB" id="554695at2"/>
<sequence>MIEYIIVCPLVFFAGFVDAIAGGGGLISIPAFMISGVPVHLAIGTNKLSSSMGTTIATYRYAKNGYIKLKLAACSAVCALMGSSIGAAIALKINDFYFKVLMLAILPITAFYVLRKRNFEESEDIKTLSNAKTYLICMLIAFLVGMYDGFYGPGAGTFLLLLLTGVAHLGLNLSTGTTKAINLSSNVAALITFMINGKVILILGLVAGLFNIAGNYIGAGYFTKKGARIVRPIIMTVLAIFFVKVLFDILPAQLF</sequence>
<dbReference type="STRING" id="536227.Ccar_10155"/>
<keyword evidence="3" id="KW-0813">Transport</keyword>
<keyword evidence="10" id="KW-1185">Reference proteome</keyword>
<name>C6PY37_9CLOT</name>
<dbReference type="InterPro" id="IPR002781">
    <property type="entry name" value="TM_pro_TauE-like"/>
</dbReference>
<evidence type="ECO:0000256" key="3">
    <source>
        <dbReference type="ARBA" id="ARBA00022448"/>
    </source>
</evidence>
<evidence type="ECO:0000256" key="8">
    <source>
        <dbReference type="RuleBase" id="RU363041"/>
    </source>
</evidence>
<dbReference type="PANTHER" id="PTHR30269">
    <property type="entry name" value="TRANSMEMBRANE PROTEIN YFCA"/>
    <property type="match status" value="1"/>
</dbReference>
<comment type="caution">
    <text evidence="9">The sequence shown here is derived from an EMBL/GenBank/DDBJ whole genome shotgun (WGS) entry which is preliminary data.</text>
</comment>
<accession>C6PY37</accession>
<feature type="transmembrane region" description="Helical" evidence="8">
    <location>
        <begin position="29"/>
        <end position="48"/>
    </location>
</feature>
<dbReference type="RefSeq" id="WP_007062589.1">
    <property type="nucleotide sequence ID" value="NZ_ACVI01000074.1"/>
</dbReference>
<proteinExistence type="inferred from homology"/>
<dbReference type="InterPro" id="IPR052017">
    <property type="entry name" value="TSUP"/>
</dbReference>
<feature type="transmembrane region" description="Helical" evidence="8">
    <location>
        <begin position="134"/>
        <end position="151"/>
    </location>
</feature>
<dbReference type="PANTHER" id="PTHR30269:SF0">
    <property type="entry name" value="MEMBRANE TRANSPORTER PROTEIN YFCA-RELATED"/>
    <property type="match status" value="1"/>
</dbReference>
<keyword evidence="5 8" id="KW-0812">Transmembrane</keyword>
<keyword evidence="6 8" id="KW-1133">Transmembrane helix</keyword>
<dbReference type="AlphaFoldDB" id="C6PY37"/>
<evidence type="ECO:0000256" key="6">
    <source>
        <dbReference type="ARBA" id="ARBA00022989"/>
    </source>
</evidence>
<evidence type="ECO:0000256" key="1">
    <source>
        <dbReference type="ARBA" id="ARBA00004651"/>
    </source>
</evidence>
<dbReference type="EMBL" id="ACVI01000074">
    <property type="protein sequence ID" value="EET85825.1"/>
    <property type="molecule type" value="Genomic_DNA"/>
</dbReference>
<comment type="subcellular location">
    <subcellularLocation>
        <location evidence="1 8">Cell membrane</location>
        <topology evidence="1 8">Multi-pass membrane protein</topology>
    </subcellularLocation>
</comment>